<name>G7YN16_CLOSI</name>
<reference evidence="1" key="1">
    <citation type="journal article" date="2011" name="Genome Biol.">
        <title>The draft genome of the carcinogenic human liver fluke Clonorchis sinensis.</title>
        <authorList>
            <person name="Wang X."/>
            <person name="Chen W."/>
            <person name="Huang Y."/>
            <person name="Sun J."/>
            <person name="Men J."/>
            <person name="Liu H."/>
            <person name="Luo F."/>
            <person name="Guo L."/>
            <person name="Lv X."/>
            <person name="Deng C."/>
            <person name="Zhou C."/>
            <person name="Fan Y."/>
            <person name="Li X."/>
            <person name="Huang L."/>
            <person name="Hu Y."/>
            <person name="Liang C."/>
            <person name="Hu X."/>
            <person name="Xu J."/>
            <person name="Yu X."/>
        </authorList>
    </citation>
    <scope>NUCLEOTIDE SEQUENCE [LARGE SCALE GENOMIC DNA]</scope>
    <source>
        <strain evidence="1">Henan</strain>
    </source>
</reference>
<gene>
    <name evidence="1" type="ORF">CLF_102320</name>
</gene>
<keyword evidence="2" id="KW-1185">Reference proteome</keyword>
<protein>
    <submittedName>
        <fullName evidence="1">Uncharacterized protein</fullName>
    </submittedName>
</protein>
<evidence type="ECO:0000313" key="1">
    <source>
        <dbReference type="EMBL" id="GAA54347.1"/>
    </source>
</evidence>
<evidence type="ECO:0000313" key="2">
    <source>
        <dbReference type="Proteomes" id="UP000008909"/>
    </source>
</evidence>
<accession>G7YN16</accession>
<dbReference type="Proteomes" id="UP000008909">
    <property type="component" value="Unassembled WGS sequence"/>
</dbReference>
<dbReference type="EMBL" id="DF143885">
    <property type="protein sequence ID" value="GAA54347.1"/>
    <property type="molecule type" value="Genomic_DNA"/>
</dbReference>
<organism evidence="1 2">
    <name type="scientific">Clonorchis sinensis</name>
    <name type="common">Chinese liver fluke</name>
    <dbReference type="NCBI Taxonomy" id="79923"/>
    <lineage>
        <taxon>Eukaryota</taxon>
        <taxon>Metazoa</taxon>
        <taxon>Spiralia</taxon>
        <taxon>Lophotrochozoa</taxon>
        <taxon>Platyhelminthes</taxon>
        <taxon>Trematoda</taxon>
        <taxon>Digenea</taxon>
        <taxon>Opisthorchiida</taxon>
        <taxon>Opisthorchiata</taxon>
        <taxon>Opisthorchiidae</taxon>
        <taxon>Clonorchis</taxon>
    </lineage>
</organism>
<reference key="2">
    <citation type="submission" date="2011-10" db="EMBL/GenBank/DDBJ databases">
        <title>The genome and transcriptome sequence of Clonorchis sinensis provide insights into the carcinogenic liver fluke.</title>
        <authorList>
            <person name="Wang X."/>
            <person name="Huang Y."/>
            <person name="Chen W."/>
            <person name="Liu H."/>
            <person name="Guo L."/>
            <person name="Chen Y."/>
            <person name="Luo F."/>
            <person name="Zhou W."/>
            <person name="Sun J."/>
            <person name="Mao Q."/>
            <person name="Liang P."/>
            <person name="Zhou C."/>
            <person name="Tian Y."/>
            <person name="Men J."/>
            <person name="Lv X."/>
            <person name="Huang L."/>
            <person name="Zhou J."/>
            <person name="Hu Y."/>
            <person name="Li R."/>
            <person name="Zhang F."/>
            <person name="Lei H."/>
            <person name="Li X."/>
            <person name="Hu X."/>
            <person name="Liang C."/>
            <person name="Xu J."/>
            <person name="Wu Z."/>
            <person name="Yu X."/>
        </authorList>
    </citation>
    <scope>NUCLEOTIDE SEQUENCE</scope>
    <source>
        <strain>Henan</strain>
    </source>
</reference>
<proteinExistence type="predicted"/>
<dbReference type="AlphaFoldDB" id="G7YN16"/>
<sequence length="488" mass="55787">MINKRFRLGTADPPIEPNLVCKRGFLANIVQFGFTELTKAKLGDGTDLMCPNKGEIGRRLSIGRQHVLSLAFFETKPTFYLPVYLSLLNSCVPDTWLWKTCIASALREKEFLRIPSSAAYNRYAARSTRQVQGKYILTVLASRSHVHRRDFPRIGRQFQLFDSSSFRHLYKAVDRCSVHCDFIKRSSTEEKGENIKFAELEALREIPRNAERNPVGCVIPMKSLVLFNLKPRNRHVTMCSRASRNFTKIASIGQVPNGATGAYQMCVTEANNNVFRQWECLNGGKEKYRLIKDSFAWSIDIQSSMRPPKPCQQPRNKFTVRLYLMKTTDDFDFDHISCEPRCRLDDRLTSQIRQLTQDYADFGHISCEPRCRLDDRLTTNAGVPVVNTLSPTQLVVCCYAVFGGLPQRTCYTKRVVRLVTLGMRHSLHMRFFMSGCVPTNECAEILKPFPINACGSNDQTSSIKVENYAQVKYDLCYGLIDNHLEHNK</sequence>